<dbReference type="Gramene" id="rna36932">
    <property type="protein sequence ID" value="RHN52277.1"/>
    <property type="gene ID" value="gene36932"/>
</dbReference>
<reference evidence="1" key="1">
    <citation type="journal article" date="2018" name="Nat. Plants">
        <title>Whole-genome landscape of Medicago truncatula symbiotic genes.</title>
        <authorList>
            <person name="Pecrix Y."/>
            <person name="Gamas P."/>
            <person name="Carrere S."/>
        </authorList>
    </citation>
    <scope>NUCLEOTIDE SEQUENCE</scope>
    <source>
        <tissue evidence="1">Leaves</tissue>
    </source>
</reference>
<gene>
    <name evidence="1" type="ORF">MtrunA17_Chr6g0478751</name>
</gene>
<accession>A0A396HN44</accession>
<evidence type="ECO:0000313" key="1">
    <source>
        <dbReference type="EMBL" id="RHN52277.1"/>
    </source>
</evidence>
<protein>
    <submittedName>
        <fullName evidence="1">Uncharacterized protein</fullName>
    </submittedName>
</protein>
<dbReference type="Proteomes" id="UP000265566">
    <property type="component" value="Chromosome 6"/>
</dbReference>
<organism evidence="1">
    <name type="scientific">Medicago truncatula</name>
    <name type="common">Barrel medic</name>
    <name type="synonym">Medicago tribuloides</name>
    <dbReference type="NCBI Taxonomy" id="3880"/>
    <lineage>
        <taxon>Eukaryota</taxon>
        <taxon>Viridiplantae</taxon>
        <taxon>Streptophyta</taxon>
        <taxon>Embryophyta</taxon>
        <taxon>Tracheophyta</taxon>
        <taxon>Spermatophyta</taxon>
        <taxon>Magnoliopsida</taxon>
        <taxon>eudicotyledons</taxon>
        <taxon>Gunneridae</taxon>
        <taxon>Pentapetalae</taxon>
        <taxon>rosids</taxon>
        <taxon>fabids</taxon>
        <taxon>Fabales</taxon>
        <taxon>Fabaceae</taxon>
        <taxon>Papilionoideae</taxon>
        <taxon>50 kb inversion clade</taxon>
        <taxon>NPAAA clade</taxon>
        <taxon>Hologalegina</taxon>
        <taxon>IRL clade</taxon>
        <taxon>Trifolieae</taxon>
        <taxon>Medicago</taxon>
    </lineage>
</organism>
<dbReference type="EMBL" id="PSQE01000006">
    <property type="protein sequence ID" value="RHN52277.1"/>
    <property type="molecule type" value="Genomic_DNA"/>
</dbReference>
<name>A0A396HN44_MEDTR</name>
<comment type="caution">
    <text evidence="1">The sequence shown here is derived from an EMBL/GenBank/DDBJ whole genome shotgun (WGS) entry which is preliminary data.</text>
</comment>
<proteinExistence type="predicted"/>
<dbReference type="AlphaFoldDB" id="A0A396HN44"/>
<sequence>MYPTSFFHLAHCLIFQSHPSSSSSPFSETPTSTNLCFFRGGT</sequence>